<protein>
    <recommendedName>
        <fullName evidence="2">Selenocysteine-specific elongation factor</fullName>
    </recommendedName>
    <alternativeName>
        <fullName evidence="8">SelB translation factor</fullName>
    </alternativeName>
</protein>
<dbReference type="InterPro" id="IPR015190">
    <property type="entry name" value="Elong_fac_SelB-wing-hlx_typ-2"/>
</dbReference>
<dbReference type="CDD" id="cd15491">
    <property type="entry name" value="selB_III"/>
    <property type="match status" value="1"/>
</dbReference>
<dbReference type="InterPro" id="IPR050055">
    <property type="entry name" value="EF-Tu_GTPase"/>
</dbReference>
<dbReference type="NCBIfam" id="TIGR00475">
    <property type="entry name" value="selB"/>
    <property type="match status" value="1"/>
</dbReference>
<dbReference type="CDD" id="cd04171">
    <property type="entry name" value="SelB"/>
    <property type="match status" value="1"/>
</dbReference>
<dbReference type="SUPFAM" id="SSF50447">
    <property type="entry name" value="Translation proteins"/>
    <property type="match status" value="1"/>
</dbReference>
<dbReference type="GO" id="GO:0005525">
    <property type="term" value="F:GTP binding"/>
    <property type="evidence" value="ECO:0007669"/>
    <property type="project" value="UniProtKB-KW"/>
</dbReference>
<dbReference type="Gene3D" id="3.40.50.300">
    <property type="entry name" value="P-loop containing nucleotide triphosphate hydrolases"/>
    <property type="match status" value="1"/>
</dbReference>
<dbReference type="Gene3D" id="2.40.30.10">
    <property type="entry name" value="Translation factors"/>
    <property type="match status" value="1"/>
</dbReference>
<reference evidence="10" key="1">
    <citation type="submission" date="2018-05" db="EMBL/GenBank/DDBJ databases">
        <authorList>
            <person name="Lanie J.A."/>
            <person name="Ng W.-L."/>
            <person name="Kazmierczak K.M."/>
            <person name="Andrzejewski T.M."/>
            <person name="Davidsen T.M."/>
            <person name="Wayne K.J."/>
            <person name="Tettelin H."/>
            <person name="Glass J.I."/>
            <person name="Rusch D."/>
            <person name="Podicherti R."/>
            <person name="Tsui H.-C.T."/>
            <person name="Winkler M.E."/>
        </authorList>
    </citation>
    <scope>NUCLEOTIDE SEQUENCE</scope>
</reference>
<sequence>MFVVGTAGHVDHGKSTLVRSLTGIDPDRLQEEKDRGMTIDLGFAWLTLPSGRDISIVDVPGHEKFVNNMLAGVGGIDLAMLVIAADESVMPQTTEHLAILDLLRVPGGLVVITKNDLVDEEWTQLVAMDVEELVQGTVLEDAPVYSVSAETGEGIPELKQAMDDLLSASNPKRNVFRPRLPIDRAFTVSGFGTVVTGTLIDGTLSVGQELELTPSGRNVRIRGLQTHKKKETVVEPGTRVAANISGVDHNQVKRGEVLTPSGWLKPSEAFDVHLKVLEDSPNKLRHNMFLTLHTGSSETITRLRLLEGDSADPGTYTWAQMKPDNAIPVVKGDYFVVRSNMTTLGGGVVVDPHARRHRRRHSPTIERLATLELGSVSDIIMSTIEAAGLKPLDLQELADSSGIEKPELMKELKQLVEQGIVIPTASRIENSRYFAEETWKSLVQSVIIWLEDFHSKFPLRQGAPREELRSRLAFGGAVYNQVVSMMVDKAVIKDHQSTVSRPEHYPMLKGDEKTKASTYLKKISVDPFSPPTNLNADSEIVNFLSESGKVVRVGDGIIFTSEAYDQMLKGVENHIHSNGDITVGDVRDMFETSRKYALALMDHLDQQQITRRVGDVRILR</sequence>
<dbReference type="InterPro" id="IPR036388">
    <property type="entry name" value="WH-like_DNA-bd_sf"/>
</dbReference>
<dbReference type="Gene3D" id="1.10.10.10">
    <property type="entry name" value="Winged helix-like DNA-binding domain superfamily/Winged helix DNA-binding domain"/>
    <property type="match status" value="1"/>
</dbReference>
<organism evidence="10">
    <name type="scientific">marine metagenome</name>
    <dbReference type="NCBI Taxonomy" id="408172"/>
    <lineage>
        <taxon>unclassified sequences</taxon>
        <taxon>metagenomes</taxon>
        <taxon>ecological metagenomes</taxon>
    </lineage>
</organism>
<dbReference type="InterPro" id="IPR057335">
    <property type="entry name" value="Beta-barrel_SelB"/>
</dbReference>
<dbReference type="PANTHER" id="PTHR43721:SF11">
    <property type="entry name" value="SELENOCYSTEINE-SPECIFIC ELONGATION FACTOR"/>
    <property type="match status" value="1"/>
</dbReference>
<dbReference type="NCBIfam" id="TIGR00231">
    <property type="entry name" value="small_GTP"/>
    <property type="match status" value="1"/>
</dbReference>
<dbReference type="EMBL" id="UINC01002984">
    <property type="protein sequence ID" value="SVA02227.1"/>
    <property type="molecule type" value="Genomic_DNA"/>
</dbReference>
<evidence type="ECO:0000256" key="3">
    <source>
        <dbReference type="ARBA" id="ARBA00022490"/>
    </source>
</evidence>
<dbReference type="CDD" id="cd03696">
    <property type="entry name" value="SelB_II"/>
    <property type="match status" value="1"/>
</dbReference>
<evidence type="ECO:0000313" key="10">
    <source>
        <dbReference type="EMBL" id="SVA02227.1"/>
    </source>
</evidence>
<dbReference type="GO" id="GO:0003723">
    <property type="term" value="F:RNA binding"/>
    <property type="evidence" value="ECO:0007669"/>
    <property type="project" value="InterPro"/>
</dbReference>
<dbReference type="Pfam" id="PF03144">
    <property type="entry name" value="GTP_EFTU_D2"/>
    <property type="match status" value="1"/>
</dbReference>
<evidence type="ECO:0000259" key="9">
    <source>
        <dbReference type="PROSITE" id="PS51722"/>
    </source>
</evidence>
<dbReference type="GO" id="GO:0001514">
    <property type="term" value="P:selenocysteine incorporation"/>
    <property type="evidence" value="ECO:0007669"/>
    <property type="project" value="InterPro"/>
</dbReference>
<comment type="function">
    <text evidence="7">Translation factor necessary for the incorporation of selenocysteine into proteins. It probably replaces EF-Tu for the insertion of selenocysteine directed by the UGA codon. SelB binds GTP and GDP.</text>
</comment>
<keyword evidence="3" id="KW-0963">Cytoplasm</keyword>
<keyword evidence="5" id="KW-0648">Protein biosynthesis</keyword>
<dbReference type="SUPFAM" id="SSF52540">
    <property type="entry name" value="P-loop containing nucleoside triphosphate hydrolases"/>
    <property type="match status" value="1"/>
</dbReference>
<dbReference type="InterPro" id="IPR027417">
    <property type="entry name" value="P-loop_NTPase"/>
</dbReference>
<dbReference type="SUPFAM" id="SSF46785">
    <property type="entry name" value="Winged helix' DNA-binding domain"/>
    <property type="match status" value="2"/>
</dbReference>
<dbReference type="GO" id="GO:0005737">
    <property type="term" value="C:cytoplasm"/>
    <property type="evidence" value="ECO:0007669"/>
    <property type="project" value="UniProtKB-SubCell"/>
</dbReference>
<dbReference type="PRINTS" id="PR00315">
    <property type="entry name" value="ELONGATNFCT"/>
</dbReference>
<keyword evidence="6" id="KW-0342">GTP-binding</keyword>
<dbReference type="GO" id="GO:0003924">
    <property type="term" value="F:GTPase activity"/>
    <property type="evidence" value="ECO:0007669"/>
    <property type="project" value="InterPro"/>
</dbReference>
<evidence type="ECO:0000256" key="2">
    <source>
        <dbReference type="ARBA" id="ARBA00015953"/>
    </source>
</evidence>
<dbReference type="Gene3D" id="1.10.10.2770">
    <property type="match status" value="1"/>
</dbReference>
<feature type="domain" description="Tr-type G" evidence="9">
    <location>
        <begin position="1"/>
        <end position="172"/>
    </location>
</feature>
<keyword evidence="4" id="KW-0547">Nucleotide-binding</keyword>
<evidence type="ECO:0000256" key="6">
    <source>
        <dbReference type="ARBA" id="ARBA00023134"/>
    </source>
</evidence>
<dbReference type="Pfam" id="PF09106">
    <property type="entry name" value="WHD_2nd_SelB"/>
    <property type="match status" value="1"/>
</dbReference>
<evidence type="ECO:0000256" key="8">
    <source>
        <dbReference type="ARBA" id="ARBA00031615"/>
    </source>
</evidence>
<comment type="subcellular location">
    <subcellularLocation>
        <location evidence="1">Cytoplasm</location>
    </subcellularLocation>
</comment>
<dbReference type="PANTHER" id="PTHR43721">
    <property type="entry name" value="ELONGATION FACTOR TU-RELATED"/>
    <property type="match status" value="1"/>
</dbReference>
<dbReference type="InterPro" id="IPR036390">
    <property type="entry name" value="WH_DNA-bd_sf"/>
</dbReference>
<dbReference type="GO" id="GO:0003746">
    <property type="term" value="F:translation elongation factor activity"/>
    <property type="evidence" value="ECO:0007669"/>
    <property type="project" value="InterPro"/>
</dbReference>
<dbReference type="InterPro" id="IPR004535">
    <property type="entry name" value="Transl_elong_SelB"/>
</dbReference>
<name>A0A381SIR7_9ZZZZ</name>
<dbReference type="AlphaFoldDB" id="A0A381SIR7"/>
<dbReference type="Pfam" id="PF00009">
    <property type="entry name" value="GTP_EFTU"/>
    <property type="match status" value="1"/>
</dbReference>
<evidence type="ECO:0000256" key="7">
    <source>
        <dbReference type="ARBA" id="ARBA00025526"/>
    </source>
</evidence>
<dbReference type="InterPro" id="IPR009000">
    <property type="entry name" value="Transl_B-barrel_sf"/>
</dbReference>
<dbReference type="InterPro" id="IPR015191">
    <property type="entry name" value="SelB_WHD4"/>
</dbReference>
<dbReference type="InterPro" id="IPR004161">
    <property type="entry name" value="EFTu-like_2"/>
</dbReference>
<accession>A0A381SIR7</accession>
<dbReference type="InterPro" id="IPR000795">
    <property type="entry name" value="T_Tr_GTP-bd_dom"/>
</dbReference>
<dbReference type="InterPro" id="IPR009001">
    <property type="entry name" value="Transl_elong_EF1A/Init_IF2_C"/>
</dbReference>
<dbReference type="Pfam" id="PF09107">
    <property type="entry name" value="WHD_3rd_SelB"/>
    <property type="match status" value="1"/>
</dbReference>
<evidence type="ECO:0000256" key="4">
    <source>
        <dbReference type="ARBA" id="ARBA00022741"/>
    </source>
</evidence>
<dbReference type="SUPFAM" id="SSF50465">
    <property type="entry name" value="EF-Tu/eEF-1alpha/eIF2-gamma C-terminal domain"/>
    <property type="match status" value="1"/>
</dbReference>
<dbReference type="PROSITE" id="PS51722">
    <property type="entry name" value="G_TR_2"/>
    <property type="match status" value="1"/>
</dbReference>
<dbReference type="FunFam" id="3.40.50.300:FF:001064">
    <property type="entry name" value="Selenocysteine-specific translation elongation factor"/>
    <property type="match status" value="1"/>
</dbReference>
<dbReference type="Pfam" id="PF25461">
    <property type="entry name" value="Beta-barrel_SelB"/>
    <property type="match status" value="1"/>
</dbReference>
<proteinExistence type="predicted"/>
<gene>
    <name evidence="10" type="ORF">METZ01_LOCUS55081</name>
</gene>
<dbReference type="InterPro" id="IPR005225">
    <property type="entry name" value="Small_GTP-bd"/>
</dbReference>
<evidence type="ECO:0000256" key="5">
    <source>
        <dbReference type="ARBA" id="ARBA00022917"/>
    </source>
</evidence>
<evidence type="ECO:0000256" key="1">
    <source>
        <dbReference type="ARBA" id="ARBA00004496"/>
    </source>
</evidence>